<evidence type="ECO:0000256" key="1">
    <source>
        <dbReference type="ARBA" id="ARBA00004141"/>
    </source>
</evidence>
<evidence type="ECO:0000256" key="2">
    <source>
        <dbReference type="ARBA" id="ARBA00007296"/>
    </source>
</evidence>
<dbReference type="Pfam" id="PF00137">
    <property type="entry name" value="ATP-synt_C"/>
    <property type="match status" value="2"/>
</dbReference>
<evidence type="ECO:0000256" key="3">
    <source>
        <dbReference type="ARBA" id="ARBA00022448"/>
    </source>
</evidence>
<dbReference type="CDD" id="cd18180">
    <property type="entry name" value="ATP-synt_Vo_Ao_c_NTPK_rpt2"/>
    <property type="match status" value="1"/>
</dbReference>
<proteinExistence type="inferred from homology"/>
<dbReference type="NCBIfam" id="NF005124">
    <property type="entry name" value="PRK06558.1"/>
    <property type="match status" value="1"/>
</dbReference>
<evidence type="ECO:0000313" key="10">
    <source>
        <dbReference type="EMBL" id="MPM87626.1"/>
    </source>
</evidence>
<dbReference type="EMBL" id="VSSQ01035418">
    <property type="protein sequence ID" value="MPM87626.1"/>
    <property type="molecule type" value="Genomic_DNA"/>
</dbReference>
<dbReference type="AlphaFoldDB" id="A0A645DE21"/>
<keyword evidence="5 8" id="KW-1133">Transmembrane helix</keyword>
<keyword evidence="4 8" id="KW-0812">Transmembrane</keyword>
<dbReference type="InterPro" id="IPR002379">
    <property type="entry name" value="ATPase_proteolipid_c-like_dom"/>
</dbReference>
<feature type="domain" description="V-ATPase proteolipid subunit C-like" evidence="9">
    <location>
        <begin position="93"/>
        <end position="151"/>
    </location>
</feature>
<dbReference type="GO" id="GO:0015078">
    <property type="term" value="F:proton transmembrane transporter activity"/>
    <property type="evidence" value="ECO:0007669"/>
    <property type="project" value="InterPro"/>
</dbReference>
<reference evidence="10" key="1">
    <citation type="submission" date="2019-08" db="EMBL/GenBank/DDBJ databases">
        <authorList>
            <person name="Kucharzyk K."/>
            <person name="Murdoch R.W."/>
            <person name="Higgins S."/>
            <person name="Loffler F."/>
        </authorList>
    </citation>
    <scope>NUCLEOTIDE SEQUENCE</scope>
</reference>
<organism evidence="10">
    <name type="scientific">bioreactor metagenome</name>
    <dbReference type="NCBI Taxonomy" id="1076179"/>
    <lineage>
        <taxon>unclassified sequences</taxon>
        <taxon>metagenomes</taxon>
        <taxon>ecological metagenomes</taxon>
    </lineage>
</organism>
<gene>
    <name evidence="10" type="primary">ntpK_17</name>
    <name evidence="10" type="ORF">SDC9_134726</name>
</gene>
<dbReference type="Gene3D" id="1.20.120.610">
    <property type="entry name" value="lithium bound rotor ring of v- atpase"/>
    <property type="match status" value="1"/>
</dbReference>
<comment type="similarity">
    <text evidence="2">Belongs to the V-ATPase proteolipid subunit family.</text>
</comment>
<dbReference type="FunFam" id="1.20.120.610:FF:000005">
    <property type="entry name" value="V-type sodium ATPase subunit K"/>
    <property type="match status" value="1"/>
</dbReference>
<name>A0A645DE21_9ZZZZ</name>
<evidence type="ECO:0000256" key="4">
    <source>
        <dbReference type="ARBA" id="ARBA00022692"/>
    </source>
</evidence>
<feature type="transmembrane region" description="Helical" evidence="8">
    <location>
        <begin position="60"/>
        <end position="78"/>
    </location>
</feature>
<keyword evidence="3" id="KW-0813">Transport</keyword>
<feature type="domain" description="V-ATPase proteolipid subunit C-like" evidence="9">
    <location>
        <begin position="11"/>
        <end position="70"/>
    </location>
</feature>
<dbReference type="InterPro" id="IPR035921">
    <property type="entry name" value="F/V-ATP_Csub_sf"/>
</dbReference>
<evidence type="ECO:0000259" key="9">
    <source>
        <dbReference type="Pfam" id="PF00137"/>
    </source>
</evidence>
<comment type="caution">
    <text evidence="10">The sequence shown here is derived from an EMBL/GenBank/DDBJ whole genome shotgun (WGS) entry which is preliminary data.</text>
</comment>
<protein>
    <submittedName>
        <fullName evidence="10">V-type sodium ATPase subunit K</fullName>
    </submittedName>
</protein>
<dbReference type="PANTHER" id="PTHR10263">
    <property type="entry name" value="V-TYPE PROTON ATPASE PROTEOLIPID SUBUNIT"/>
    <property type="match status" value="1"/>
</dbReference>
<evidence type="ECO:0000256" key="8">
    <source>
        <dbReference type="SAM" id="Phobius"/>
    </source>
</evidence>
<accession>A0A645DE21</accession>
<evidence type="ECO:0000256" key="7">
    <source>
        <dbReference type="ARBA" id="ARBA00023136"/>
    </source>
</evidence>
<evidence type="ECO:0000256" key="6">
    <source>
        <dbReference type="ARBA" id="ARBA00023065"/>
    </source>
</evidence>
<feature type="transmembrane region" description="Helical" evidence="8">
    <location>
        <begin position="90"/>
        <end position="111"/>
    </location>
</feature>
<sequence>MVNLGTAFAVLGAALAAILSGMGSAKGVGLVGEAAAGVITEDPSKFGKVLILQILPGTQGLYGFLTAFLLLVRINVLGGEFVPLSLQKGLMLLAACLPIAIVGYFSAIAQGRAAAAGAGIVAKKPDQNGKAITLAAMVETYAVLALLVSILAIVRITGIAI</sequence>
<dbReference type="GO" id="GO:0033177">
    <property type="term" value="C:proton-transporting two-sector ATPase complex, proton-transporting domain"/>
    <property type="evidence" value="ECO:0007669"/>
    <property type="project" value="InterPro"/>
</dbReference>
<comment type="subcellular location">
    <subcellularLocation>
        <location evidence="1">Membrane</location>
        <topology evidence="1">Multi-pass membrane protein</topology>
    </subcellularLocation>
</comment>
<evidence type="ECO:0000256" key="5">
    <source>
        <dbReference type="ARBA" id="ARBA00022989"/>
    </source>
</evidence>
<feature type="transmembrane region" description="Helical" evidence="8">
    <location>
        <begin position="131"/>
        <end position="154"/>
    </location>
</feature>
<keyword evidence="6" id="KW-0406">Ion transport</keyword>
<dbReference type="CDD" id="cd18179">
    <property type="entry name" value="ATP-synt_Vo_Ao_c_NTPK_rpt1"/>
    <property type="match status" value="1"/>
</dbReference>
<dbReference type="SUPFAM" id="SSF81333">
    <property type="entry name" value="F1F0 ATP synthase subunit C"/>
    <property type="match status" value="2"/>
</dbReference>
<keyword evidence="7 8" id="KW-0472">Membrane</keyword>